<evidence type="ECO:0000313" key="2">
    <source>
        <dbReference type="Proteomes" id="UP000789525"/>
    </source>
</evidence>
<organism evidence="1 2">
    <name type="scientific">Acaulospora colombiana</name>
    <dbReference type="NCBI Taxonomy" id="27376"/>
    <lineage>
        <taxon>Eukaryota</taxon>
        <taxon>Fungi</taxon>
        <taxon>Fungi incertae sedis</taxon>
        <taxon>Mucoromycota</taxon>
        <taxon>Glomeromycotina</taxon>
        <taxon>Glomeromycetes</taxon>
        <taxon>Diversisporales</taxon>
        <taxon>Acaulosporaceae</taxon>
        <taxon>Acaulospora</taxon>
    </lineage>
</organism>
<name>A0ACA9LCI7_9GLOM</name>
<protein>
    <submittedName>
        <fullName evidence="1">4998_t:CDS:1</fullName>
    </submittedName>
</protein>
<sequence>MFLRSRFNVFTLFYNRPNALVYHSSISSHNSRRILFINPLIHPRCHSNARKKRSKNRTKLEEKILKVEKEVDMLERKMTRLSKQATTETDEPSFTEQDFTNIYEELSSPLFTHASKKKQLPPSDYVVDEGFNLPFPETQELKLFVDQPEFPSARQIKQSAENSVAPLMELLVKRKNLKLREYNKIIYACALKKSVREAEYAMEKMREAGIEPDINTYEQLINVYASVGDMEKTKSVFEMIETGKFMVYSCGGEENSRLKSPCIGMNSWTDANVDFFMNLDILLLNMHTEILHYYEDAFKLLDDMKDHGYDLDIYTYNSLFYASLHDPTLEPDDITFTNLFLVYGSHKEPKNHLNQLESKLRVEAGSSLLEEKSHVKEPNKSEENDMPSIKIDAVADNGDIDKVAISDSKYDLLTIGTNVFPLLKNPPATHKQTLVESEILFNYLLSLTDKSFQPEYSSIYKYSNHKIVNLSPRLFKSYLSILEKKGQFHEILEHYKNTMPRYNIQLNGWIFLTLLNACYRHKKIDVAWGIWQDWQTWWDGQENSCESKGLELRKLGRTREMEYETYKVMINVLARCGDIWGGIRLLQKLSMTQIPKFDHFQLLRQKCVEKDDDVALAKIMEFCYFDEDTKVKGLLTRKWKGVNVMPGRVGRRLLEAKLGFGMRNKREIDWKRLNRNKM</sequence>
<keyword evidence="2" id="KW-1185">Reference proteome</keyword>
<accession>A0ACA9LCI7</accession>
<gene>
    <name evidence="1" type="ORF">ACOLOM_LOCUS3450</name>
</gene>
<comment type="caution">
    <text evidence="1">The sequence shown here is derived from an EMBL/GenBank/DDBJ whole genome shotgun (WGS) entry which is preliminary data.</text>
</comment>
<dbReference type="EMBL" id="CAJVPT010005117">
    <property type="protein sequence ID" value="CAG8516352.1"/>
    <property type="molecule type" value="Genomic_DNA"/>
</dbReference>
<proteinExistence type="predicted"/>
<evidence type="ECO:0000313" key="1">
    <source>
        <dbReference type="EMBL" id="CAG8516352.1"/>
    </source>
</evidence>
<dbReference type="Proteomes" id="UP000789525">
    <property type="component" value="Unassembled WGS sequence"/>
</dbReference>
<reference evidence="1" key="1">
    <citation type="submission" date="2021-06" db="EMBL/GenBank/DDBJ databases">
        <authorList>
            <person name="Kallberg Y."/>
            <person name="Tangrot J."/>
            <person name="Rosling A."/>
        </authorList>
    </citation>
    <scope>NUCLEOTIDE SEQUENCE</scope>
    <source>
        <strain evidence="1">CL356</strain>
    </source>
</reference>